<protein>
    <submittedName>
        <fullName evidence="2">Uncharacterized protein</fullName>
    </submittedName>
</protein>
<evidence type="ECO:0000313" key="2">
    <source>
        <dbReference type="EMBL" id="VEU37525.1"/>
    </source>
</evidence>
<gene>
    <name evidence="2" type="ORF">PSNMU_V1.4_AUG-EV-PASAV3_0043250</name>
</gene>
<feature type="region of interest" description="Disordered" evidence="1">
    <location>
        <begin position="376"/>
        <end position="398"/>
    </location>
</feature>
<evidence type="ECO:0000256" key="1">
    <source>
        <dbReference type="SAM" id="MobiDB-lite"/>
    </source>
</evidence>
<feature type="region of interest" description="Disordered" evidence="1">
    <location>
        <begin position="100"/>
        <end position="196"/>
    </location>
</feature>
<organism evidence="2 3">
    <name type="scientific">Pseudo-nitzschia multistriata</name>
    <dbReference type="NCBI Taxonomy" id="183589"/>
    <lineage>
        <taxon>Eukaryota</taxon>
        <taxon>Sar</taxon>
        <taxon>Stramenopiles</taxon>
        <taxon>Ochrophyta</taxon>
        <taxon>Bacillariophyta</taxon>
        <taxon>Bacillariophyceae</taxon>
        <taxon>Bacillariophycidae</taxon>
        <taxon>Bacillariales</taxon>
        <taxon>Bacillariaceae</taxon>
        <taxon>Pseudo-nitzschia</taxon>
    </lineage>
</organism>
<keyword evidence="3" id="KW-1185">Reference proteome</keyword>
<evidence type="ECO:0000313" key="3">
    <source>
        <dbReference type="Proteomes" id="UP000291116"/>
    </source>
</evidence>
<accession>A0A448Z664</accession>
<feature type="compositionally biased region" description="Polar residues" evidence="1">
    <location>
        <begin position="149"/>
        <end position="166"/>
    </location>
</feature>
<dbReference type="Proteomes" id="UP000291116">
    <property type="component" value="Unassembled WGS sequence"/>
</dbReference>
<dbReference type="EMBL" id="CAACVS010000129">
    <property type="protein sequence ID" value="VEU37525.1"/>
    <property type="molecule type" value="Genomic_DNA"/>
</dbReference>
<sequence length="398" mass="44383">MKDHAVVVTPNRETLRHQVNVAAFAASQASKTPLSSRPLTPGRSRRGGGGVFRSKSPGKRHAAGYRDLAQEVYDRMGVNYVRGQNSIDLYDSTSSISISSTKRHFQSPDRGSPVSSITSRTSGLSGVSRASVTSEHPKERAIGGPGVASQRNAYSSVRNRYSPSADTRSDQDERNWNRNPGSEDEERESFRSARSVKSMVSVFSGGKSTGSYGRSVASNKSSYSAFKAPPNFVNAAFNQGQKRISDNDNDVNTSLSFGSLDEGRWVNKQQNQYPQEQPQRQVYRSRSFSSSRRSSFQNSKAFSSSSMSSSHPNNTSCDKMIEKLVKEKVEEKLTELDASFEDRLRRIDTDINSRLNDIETKLNMILKVESSPALRKWEKSSNRTPKNKRSFSYERLRL</sequence>
<feature type="region of interest" description="Disordered" evidence="1">
    <location>
        <begin position="270"/>
        <end position="315"/>
    </location>
</feature>
<reference evidence="2 3" key="1">
    <citation type="submission" date="2019-01" db="EMBL/GenBank/DDBJ databases">
        <authorList>
            <person name="Ferrante I. M."/>
        </authorList>
    </citation>
    <scope>NUCLEOTIDE SEQUENCE [LARGE SCALE GENOMIC DNA]</scope>
    <source>
        <strain evidence="2 3">B856</strain>
    </source>
</reference>
<feature type="compositionally biased region" description="Basic and acidic residues" evidence="1">
    <location>
        <begin position="167"/>
        <end position="176"/>
    </location>
</feature>
<proteinExistence type="predicted"/>
<dbReference type="AlphaFoldDB" id="A0A448Z664"/>
<feature type="region of interest" description="Disordered" evidence="1">
    <location>
        <begin position="27"/>
        <end position="63"/>
    </location>
</feature>
<name>A0A448Z664_9STRA</name>
<feature type="compositionally biased region" description="Polar residues" evidence="1">
    <location>
        <begin position="113"/>
        <end position="134"/>
    </location>
</feature>